<dbReference type="Gene3D" id="1.10.10.10">
    <property type="entry name" value="Winged helix-like DNA-binding domain superfamily/Winged helix DNA-binding domain"/>
    <property type="match status" value="1"/>
</dbReference>
<evidence type="ECO:0000313" key="3">
    <source>
        <dbReference type="Proteomes" id="UP000708576"/>
    </source>
</evidence>
<feature type="domain" description="Nudix hydrolase" evidence="1">
    <location>
        <begin position="15"/>
        <end position="148"/>
    </location>
</feature>
<dbReference type="PROSITE" id="PS51462">
    <property type="entry name" value="NUDIX"/>
    <property type="match status" value="1"/>
</dbReference>
<dbReference type="InterPro" id="IPR054105">
    <property type="entry name" value="WHD_NrtR"/>
</dbReference>
<dbReference type="InterPro" id="IPR000086">
    <property type="entry name" value="NUDIX_hydrolase_dom"/>
</dbReference>
<name>A0ABS5JYN6_9BACT</name>
<evidence type="ECO:0000313" key="2">
    <source>
        <dbReference type="EMBL" id="MBS2099973.1"/>
    </source>
</evidence>
<gene>
    <name evidence="2" type="ORF">KEM10_16920</name>
</gene>
<dbReference type="PANTHER" id="PTHR43736:SF4">
    <property type="entry name" value="SLR1690 PROTEIN"/>
    <property type="match status" value="1"/>
</dbReference>
<dbReference type="InterPro" id="IPR015797">
    <property type="entry name" value="NUDIX_hydrolase-like_dom_sf"/>
</dbReference>
<keyword evidence="2" id="KW-0378">Hydrolase</keyword>
<organism evidence="2 3">
    <name type="scientific">Carboxylicivirga linearis</name>
    <dbReference type="NCBI Taxonomy" id="1628157"/>
    <lineage>
        <taxon>Bacteria</taxon>
        <taxon>Pseudomonadati</taxon>
        <taxon>Bacteroidota</taxon>
        <taxon>Bacteroidia</taxon>
        <taxon>Marinilabiliales</taxon>
        <taxon>Marinilabiliaceae</taxon>
        <taxon>Carboxylicivirga</taxon>
    </lineage>
</organism>
<dbReference type="PANTHER" id="PTHR43736">
    <property type="entry name" value="ADP-RIBOSE PYROPHOSPHATASE"/>
    <property type="match status" value="1"/>
</dbReference>
<sequence length="236" mass="27730">MENQQQLYNQYQKIKRFVSVDCVIFGYEQDQLKLLLFKRIIPPAQGEWSLIGGWLQEDESAETAAMRVLQYITGLTDIYLEQVHVFSKPDRDPGGSVLTVVFNALIRVEKHSNQLIEKFGAKWFAIDEVPPLIFDHDEMFKIAFDKLRLKGTYNLIGRQLLPEKFTITQLRNLYNAIFQKQFDPGNFRKKVLSLKMLEQLEEKDMSESKKGAFYFRFKDIEDSNLYEPIFRNAIKL</sequence>
<keyword evidence="3" id="KW-1185">Reference proteome</keyword>
<dbReference type="SUPFAM" id="SSF55811">
    <property type="entry name" value="Nudix"/>
    <property type="match status" value="1"/>
</dbReference>
<evidence type="ECO:0000259" key="1">
    <source>
        <dbReference type="PROSITE" id="PS51462"/>
    </source>
</evidence>
<dbReference type="CDD" id="cd18873">
    <property type="entry name" value="NUDIX_NadM_like"/>
    <property type="match status" value="1"/>
</dbReference>
<dbReference type="SUPFAM" id="SSF46785">
    <property type="entry name" value="Winged helix' DNA-binding domain"/>
    <property type="match status" value="1"/>
</dbReference>
<dbReference type="Proteomes" id="UP000708576">
    <property type="component" value="Unassembled WGS sequence"/>
</dbReference>
<dbReference type="RefSeq" id="WP_212217215.1">
    <property type="nucleotide sequence ID" value="NZ_JAGUCO010000017.1"/>
</dbReference>
<dbReference type="GO" id="GO:0016787">
    <property type="term" value="F:hydrolase activity"/>
    <property type="evidence" value="ECO:0007669"/>
    <property type="project" value="UniProtKB-KW"/>
</dbReference>
<dbReference type="InterPro" id="IPR036388">
    <property type="entry name" value="WH-like_DNA-bd_sf"/>
</dbReference>
<dbReference type="Pfam" id="PF00293">
    <property type="entry name" value="NUDIX"/>
    <property type="match status" value="1"/>
</dbReference>
<accession>A0ABS5JYN6</accession>
<dbReference type="InterPro" id="IPR036390">
    <property type="entry name" value="WH_DNA-bd_sf"/>
</dbReference>
<dbReference type="EMBL" id="JAGUCO010000017">
    <property type="protein sequence ID" value="MBS2099973.1"/>
    <property type="molecule type" value="Genomic_DNA"/>
</dbReference>
<comment type="caution">
    <text evidence="2">The sequence shown here is derived from an EMBL/GenBank/DDBJ whole genome shotgun (WGS) entry which is preliminary data.</text>
</comment>
<dbReference type="Gene3D" id="3.90.79.10">
    <property type="entry name" value="Nucleoside Triphosphate Pyrophosphohydrolase"/>
    <property type="match status" value="1"/>
</dbReference>
<reference evidence="2 3" key="1">
    <citation type="journal article" date="2015" name="Int. J. Syst. Evol. Microbiol.">
        <title>Carboxylicivirga linearis sp. nov., isolated from a sea cucumber culture pond.</title>
        <authorList>
            <person name="Wang F.Q."/>
            <person name="Zhou Y.X."/>
            <person name="Lin X.Z."/>
            <person name="Chen G.J."/>
            <person name="Du Z.J."/>
        </authorList>
    </citation>
    <scope>NUCLEOTIDE SEQUENCE [LARGE SCALE GENOMIC DNA]</scope>
    <source>
        <strain evidence="2 3">FB218</strain>
    </source>
</reference>
<protein>
    <submittedName>
        <fullName evidence="2">NUDIX hydrolase</fullName>
    </submittedName>
</protein>
<proteinExistence type="predicted"/>
<dbReference type="Pfam" id="PF21906">
    <property type="entry name" value="WHD_NrtR"/>
    <property type="match status" value="1"/>
</dbReference>